<reference evidence="1" key="1">
    <citation type="submission" date="2023-03" db="EMBL/GenBank/DDBJ databases">
        <authorList>
            <person name="Cremers G."/>
            <person name="Picone N."/>
        </authorList>
    </citation>
    <scope>NUCLEOTIDE SEQUENCE</scope>
    <source>
        <strain evidence="1">Sample_alias</strain>
    </source>
</reference>
<accession>A0ABM9IAY9</accession>
<dbReference type="EMBL" id="OX458932">
    <property type="protein sequence ID" value="CAI9084826.1"/>
    <property type="molecule type" value="Genomic_DNA"/>
</dbReference>
<dbReference type="Proteomes" id="UP001161497">
    <property type="component" value="Chromosome"/>
</dbReference>
<keyword evidence="2" id="KW-1185">Reference proteome</keyword>
<evidence type="ECO:0008006" key="3">
    <source>
        <dbReference type="Google" id="ProtNLM"/>
    </source>
</evidence>
<sequence>MELVEETKSKYHTQQGYISSTPITNSSAFPPFFVLRTIRIGYFHKILSK</sequence>
<proteinExistence type="predicted"/>
<gene>
    <name evidence="1" type="ORF">MFUM_0434</name>
</gene>
<name>A0ABM9IAY9_9BACT</name>
<evidence type="ECO:0000313" key="1">
    <source>
        <dbReference type="EMBL" id="CAI9084826.1"/>
    </source>
</evidence>
<evidence type="ECO:0000313" key="2">
    <source>
        <dbReference type="Proteomes" id="UP001161497"/>
    </source>
</evidence>
<organism evidence="1 2">
    <name type="scientific">Candidatus Methylacidiphilum fumarolicum</name>
    <dbReference type="NCBI Taxonomy" id="591154"/>
    <lineage>
        <taxon>Bacteria</taxon>
        <taxon>Pseudomonadati</taxon>
        <taxon>Verrucomicrobiota</taxon>
        <taxon>Methylacidiphilae</taxon>
        <taxon>Methylacidiphilales</taxon>
        <taxon>Methylacidiphilaceae</taxon>
        <taxon>Methylacidiphilum (ex Ratnadevi et al. 2023)</taxon>
    </lineage>
</organism>
<protein>
    <recommendedName>
        <fullName evidence="3">EAL domain-containing protein</fullName>
    </recommendedName>
</protein>